<organism evidence="1 2">
    <name type="scientific">Colletotrichum truncatum</name>
    <name type="common">Anthracnose fungus</name>
    <name type="synonym">Colletotrichum capsici</name>
    <dbReference type="NCBI Taxonomy" id="5467"/>
    <lineage>
        <taxon>Eukaryota</taxon>
        <taxon>Fungi</taxon>
        <taxon>Dikarya</taxon>
        <taxon>Ascomycota</taxon>
        <taxon>Pezizomycotina</taxon>
        <taxon>Sordariomycetes</taxon>
        <taxon>Hypocreomycetidae</taxon>
        <taxon>Glomerellales</taxon>
        <taxon>Glomerellaceae</taxon>
        <taxon>Colletotrichum</taxon>
        <taxon>Colletotrichum truncatum species complex</taxon>
    </lineage>
</organism>
<dbReference type="EMBL" id="VUJX02000012">
    <property type="protein sequence ID" value="KAL0930123.1"/>
    <property type="molecule type" value="Genomic_DNA"/>
</dbReference>
<reference evidence="1 2" key="1">
    <citation type="journal article" date="2020" name="Phytopathology">
        <title>Genome Sequence Resources of Colletotrichum truncatum, C. plurivorum, C. musicola, and C. sojae: Four Species Pathogenic to Soybean (Glycine max).</title>
        <authorList>
            <person name="Rogerio F."/>
            <person name="Boufleur T.R."/>
            <person name="Ciampi-Guillardi M."/>
            <person name="Sukno S.A."/>
            <person name="Thon M.R."/>
            <person name="Massola Junior N.S."/>
            <person name="Baroncelli R."/>
        </authorList>
    </citation>
    <scope>NUCLEOTIDE SEQUENCE [LARGE SCALE GENOMIC DNA]</scope>
    <source>
        <strain evidence="1 2">CMES1059</strain>
    </source>
</reference>
<keyword evidence="2" id="KW-1185">Reference proteome</keyword>
<dbReference type="Proteomes" id="UP000805649">
    <property type="component" value="Unassembled WGS sequence"/>
</dbReference>
<accession>A0ACC3YE30</accession>
<comment type="caution">
    <text evidence="1">The sequence shown here is derived from an EMBL/GenBank/DDBJ whole genome shotgun (WGS) entry which is preliminary data.</text>
</comment>
<evidence type="ECO:0000313" key="1">
    <source>
        <dbReference type="EMBL" id="KAL0930123.1"/>
    </source>
</evidence>
<sequence length="338" mass="37482">MASVSAVTVSDGGLSTVTLSKKSIRREVDIVAGVTMKERNKQSLTICVVREESVRKLEMACKYIRGLFERDSPPMAYTSVALLQQTIDAAELSGKHRVLNLLFSPEIEDVTFDVPSHFSHLKILRCAAKGDKGRLFVDGSSTYNNVRLDKWQQHRHKNHTLIVGDERGVRIKLNDIVSLPHWARCRSNFDESEQQELFQQFEKLSDKTAWDNIKGVVSTILGIAVGAVKFGVRFNGSAGGIYVKYTFGMHAIELGAAGAKVSAVATAAGSAVVLGVAAAAAVYFIPWDSLFAWLKGAFSSFWDKIRKLWQQFKGWVVELFTKESEHEVNQQKMLVKAA</sequence>
<gene>
    <name evidence="1" type="ORF">CTRU02_214943</name>
</gene>
<proteinExistence type="predicted"/>
<protein>
    <submittedName>
        <fullName evidence="1">Uncharacterized protein</fullName>
    </submittedName>
</protein>
<evidence type="ECO:0000313" key="2">
    <source>
        <dbReference type="Proteomes" id="UP000805649"/>
    </source>
</evidence>
<name>A0ACC3YE30_COLTU</name>